<keyword evidence="5" id="KW-0067">ATP-binding</keyword>
<dbReference type="GO" id="GO:0005829">
    <property type="term" value="C:cytosol"/>
    <property type="evidence" value="ECO:0007669"/>
    <property type="project" value="TreeGrafter"/>
</dbReference>
<keyword evidence="10" id="KW-1185">Reference proteome</keyword>
<dbReference type="InterPro" id="IPR051451">
    <property type="entry name" value="PhoH2-like"/>
</dbReference>
<evidence type="ECO:0000313" key="9">
    <source>
        <dbReference type="EMBL" id="QEO10801.1"/>
    </source>
</evidence>
<accession>A0A5C1YA47</accession>
<dbReference type="Pfam" id="PF13638">
    <property type="entry name" value="PIN_4"/>
    <property type="match status" value="1"/>
</dbReference>
<dbReference type="Gene3D" id="3.40.50.300">
    <property type="entry name" value="P-loop containing nucleotide triphosphate hydrolases"/>
    <property type="match status" value="1"/>
</dbReference>
<evidence type="ECO:0000256" key="4">
    <source>
        <dbReference type="ARBA" id="ARBA00022801"/>
    </source>
</evidence>
<comment type="similarity">
    <text evidence="7">In the N-terminal section; belongs to the PINc/VapC protein family.</text>
</comment>
<protein>
    <submittedName>
        <fullName evidence="9">PhoH family protein</fullName>
    </submittedName>
</protein>
<evidence type="ECO:0000256" key="5">
    <source>
        <dbReference type="ARBA" id="ARBA00022840"/>
    </source>
</evidence>
<evidence type="ECO:0000256" key="2">
    <source>
        <dbReference type="ARBA" id="ARBA00022723"/>
    </source>
</evidence>
<evidence type="ECO:0000256" key="7">
    <source>
        <dbReference type="ARBA" id="ARBA00046345"/>
    </source>
</evidence>
<evidence type="ECO:0000313" key="10">
    <source>
        <dbReference type="Proteomes" id="UP000322159"/>
    </source>
</evidence>
<dbReference type="SUPFAM" id="SSF52540">
    <property type="entry name" value="P-loop containing nucleoside triphosphate hydrolases"/>
    <property type="match status" value="1"/>
</dbReference>
<proteinExistence type="inferred from homology"/>
<dbReference type="AlphaFoldDB" id="A0A5C1YA47"/>
<evidence type="ECO:0000256" key="6">
    <source>
        <dbReference type="ARBA" id="ARBA00022842"/>
    </source>
</evidence>
<sequence>MQGERTYVLDTSVLLSDPKAIYRFAEHSVVLPVVVVTELEAKRHDPEIGYFARQALRILDDLRVEHERLDFPIAVGDDGGSLRVELNHSNMSVLPSGLQLNDNDSRILAVALNLANDGLDVVVVSKDLPLRVKAASIGLAAQEYRAELAVDSGWTGVADLEISSEQMAELYDSEKGASRGVQELPVNTSLVIHSDRGSALGRVTSRGEYKLVRGDRDVFGLHGRSAEQRLAIDLLLDPEIGIVSLGGRAGTGKSALALCAGLEAVLEKQQHRKIMVFRPLYAVGGQELGYLPGDKDEKMSPWGQAVFDTLGALVSENVLEEVVERGILEVLPLTHIRGRSLHDAFVIVDEAQSLERNVLLTVLSRIGQNSRVVLTHDIAQRDNLRVGRHDGVASVIETLKGHPLFAHITLTRSERSAIAALVTELLESNELA</sequence>
<dbReference type="Pfam" id="PF02562">
    <property type="entry name" value="PhoH"/>
    <property type="match status" value="1"/>
</dbReference>
<dbReference type="GO" id="GO:0004518">
    <property type="term" value="F:nuclease activity"/>
    <property type="evidence" value="ECO:0007669"/>
    <property type="project" value="UniProtKB-KW"/>
</dbReference>
<dbReference type="OrthoDB" id="9766527at2"/>
<reference evidence="9 10" key="1">
    <citation type="submission" date="2019-09" db="EMBL/GenBank/DDBJ databases">
        <title>Genome sequencing of strain KACC 19322.</title>
        <authorList>
            <person name="Heo J."/>
            <person name="Kim S.-J."/>
            <person name="Kim J.-S."/>
            <person name="Hong S.-B."/>
            <person name="Kwon S.-W."/>
        </authorList>
    </citation>
    <scope>NUCLEOTIDE SEQUENCE [LARGE SCALE GENOMIC DNA]</scope>
    <source>
        <strain evidence="9 10">KACC 19322</strain>
    </source>
</reference>
<keyword evidence="1" id="KW-0540">Nuclease</keyword>
<feature type="domain" description="PIN" evidence="8">
    <location>
        <begin position="5"/>
        <end position="132"/>
    </location>
</feature>
<dbReference type="SUPFAM" id="SSF88723">
    <property type="entry name" value="PIN domain-like"/>
    <property type="match status" value="1"/>
</dbReference>
<dbReference type="InterPro" id="IPR029060">
    <property type="entry name" value="PIN-like_dom_sf"/>
</dbReference>
<evidence type="ECO:0000259" key="8">
    <source>
        <dbReference type="SMART" id="SM00670"/>
    </source>
</evidence>
<dbReference type="EMBL" id="CP043504">
    <property type="protein sequence ID" value="QEO10801.1"/>
    <property type="molecule type" value="Genomic_DNA"/>
</dbReference>
<dbReference type="InterPro" id="IPR027417">
    <property type="entry name" value="P-loop_NTPase"/>
</dbReference>
<dbReference type="PANTHER" id="PTHR30473">
    <property type="entry name" value="PROTEIN PHOH"/>
    <property type="match status" value="1"/>
</dbReference>
<evidence type="ECO:0000256" key="1">
    <source>
        <dbReference type="ARBA" id="ARBA00022722"/>
    </source>
</evidence>
<dbReference type="InterPro" id="IPR003714">
    <property type="entry name" value="PhoH"/>
</dbReference>
<keyword evidence="6" id="KW-0460">Magnesium</keyword>
<dbReference type="GO" id="GO:0016787">
    <property type="term" value="F:hydrolase activity"/>
    <property type="evidence" value="ECO:0007669"/>
    <property type="project" value="UniProtKB-KW"/>
</dbReference>
<dbReference type="GO" id="GO:0046872">
    <property type="term" value="F:metal ion binding"/>
    <property type="evidence" value="ECO:0007669"/>
    <property type="project" value="UniProtKB-KW"/>
</dbReference>
<gene>
    <name evidence="9" type="ORF">FLP23_05875</name>
</gene>
<dbReference type="CDD" id="cd09883">
    <property type="entry name" value="PIN_VapC_PhoHL-ATPase"/>
    <property type="match status" value="1"/>
</dbReference>
<dbReference type="KEGG" id="lyk:FLP23_05875"/>
<dbReference type="Proteomes" id="UP000322159">
    <property type="component" value="Chromosome"/>
</dbReference>
<organism evidence="9 10">
    <name type="scientific">Protaetiibacter larvae</name>
    <dbReference type="NCBI Taxonomy" id="2592654"/>
    <lineage>
        <taxon>Bacteria</taxon>
        <taxon>Bacillati</taxon>
        <taxon>Actinomycetota</taxon>
        <taxon>Actinomycetes</taxon>
        <taxon>Micrococcales</taxon>
        <taxon>Microbacteriaceae</taxon>
        <taxon>Protaetiibacter</taxon>
    </lineage>
</organism>
<name>A0A5C1YA47_9MICO</name>
<dbReference type="RefSeq" id="WP_149326215.1">
    <property type="nucleotide sequence ID" value="NZ_CP043504.1"/>
</dbReference>
<keyword evidence="2" id="KW-0479">Metal-binding</keyword>
<dbReference type="Gene3D" id="3.40.50.1010">
    <property type="entry name" value="5'-nuclease"/>
    <property type="match status" value="1"/>
</dbReference>
<keyword evidence="3" id="KW-0547">Nucleotide-binding</keyword>
<evidence type="ECO:0000256" key="3">
    <source>
        <dbReference type="ARBA" id="ARBA00022741"/>
    </source>
</evidence>
<dbReference type="SMART" id="SM00670">
    <property type="entry name" value="PINc"/>
    <property type="match status" value="1"/>
</dbReference>
<dbReference type="InterPro" id="IPR002716">
    <property type="entry name" value="PIN_dom"/>
</dbReference>
<dbReference type="PANTHER" id="PTHR30473:SF2">
    <property type="entry name" value="PIN DOMAIN-CONTAINING PROTEIN"/>
    <property type="match status" value="1"/>
</dbReference>
<dbReference type="GO" id="GO:0005524">
    <property type="term" value="F:ATP binding"/>
    <property type="evidence" value="ECO:0007669"/>
    <property type="project" value="UniProtKB-KW"/>
</dbReference>
<keyword evidence="4" id="KW-0378">Hydrolase</keyword>